<keyword evidence="7 10" id="KW-1133">Transmembrane helix</keyword>
<dbReference type="FunFam" id="3.80.10.10:FF:001360">
    <property type="entry name" value="Uncharacterized protein"/>
    <property type="match status" value="1"/>
</dbReference>
<evidence type="ECO:0000256" key="10">
    <source>
        <dbReference type="SAM" id="Phobius"/>
    </source>
</evidence>
<keyword evidence="2" id="KW-1003">Cell membrane</keyword>
<proteinExistence type="predicted"/>
<keyword evidence="3" id="KW-0433">Leucine-rich repeat</keyword>
<dbReference type="FunFam" id="3.80.10.10:FF:001438">
    <property type="entry name" value="Uncharacterized protein"/>
    <property type="match status" value="1"/>
</dbReference>
<dbReference type="GO" id="GO:0005886">
    <property type="term" value="C:plasma membrane"/>
    <property type="evidence" value="ECO:0007669"/>
    <property type="project" value="UniProtKB-SubCell"/>
</dbReference>
<keyword evidence="8 10" id="KW-0472">Membrane</keyword>
<protein>
    <recommendedName>
        <fullName evidence="12">LRRCT domain-containing protein</fullName>
    </recommendedName>
</protein>
<keyword evidence="5 11" id="KW-0732">Signal</keyword>
<dbReference type="SUPFAM" id="SSF52058">
    <property type="entry name" value="L domain-like"/>
    <property type="match status" value="1"/>
</dbReference>
<feature type="signal peptide" evidence="11">
    <location>
        <begin position="1"/>
        <end position="25"/>
    </location>
</feature>
<dbReference type="InterPro" id="IPR050541">
    <property type="entry name" value="LRR_TM_domain-containing"/>
</dbReference>
<dbReference type="Gene3D" id="3.80.10.10">
    <property type="entry name" value="Ribonuclease Inhibitor"/>
    <property type="match status" value="2"/>
</dbReference>
<feature type="region of interest" description="Disordered" evidence="9">
    <location>
        <begin position="500"/>
        <end position="522"/>
    </location>
</feature>
<evidence type="ECO:0000256" key="8">
    <source>
        <dbReference type="ARBA" id="ARBA00023136"/>
    </source>
</evidence>
<dbReference type="AlphaFoldDB" id="C3XWM8"/>
<dbReference type="InterPro" id="IPR001611">
    <property type="entry name" value="Leu-rich_rpt"/>
</dbReference>
<evidence type="ECO:0000256" key="1">
    <source>
        <dbReference type="ARBA" id="ARBA00004236"/>
    </source>
</evidence>
<dbReference type="InterPro" id="IPR000483">
    <property type="entry name" value="Cys-rich_flank_reg_C"/>
</dbReference>
<evidence type="ECO:0000259" key="12">
    <source>
        <dbReference type="SMART" id="SM00082"/>
    </source>
</evidence>
<evidence type="ECO:0000256" key="3">
    <source>
        <dbReference type="ARBA" id="ARBA00022614"/>
    </source>
</evidence>
<dbReference type="EMBL" id="GG666471">
    <property type="protein sequence ID" value="EEN67138.1"/>
    <property type="molecule type" value="Genomic_DNA"/>
</dbReference>
<dbReference type="PROSITE" id="PS51450">
    <property type="entry name" value="LRR"/>
    <property type="match status" value="5"/>
</dbReference>
<accession>C3XWM8</accession>
<dbReference type="InParanoid" id="C3XWM8"/>
<evidence type="ECO:0000256" key="2">
    <source>
        <dbReference type="ARBA" id="ARBA00022475"/>
    </source>
</evidence>
<dbReference type="Pfam" id="PF13855">
    <property type="entry name" value="LRR_8"/>
    <property type="match status" value="2"/>
</dbReference>
<keyword evidence="4 10" id="KW-0812">Transmembrane</keyword>
<evidence type="ECO:0000313" key="13">
    <source>
        <dbReference type="EMBL" id="EEN67138.1"/>
    </source>
</evidence>
<evidence type="ECO:0000256" key="6">
    <source>
        <dbReference type="ARBA" id="ARBA00022737"/>
    </source>
</evidence>
<dbReference type="PANTHER" id="PTHR24369:SF211">
    <property type="entry name" value="LEUCINE-RICH REPEAT-CONTAINING PROTEIN 15-LIKE"/>
    <property type="match status" value="1"/>
</dbReference>
<dbReference type="SMART" id="SM00369">
    <property type="entry name" value="LRR_TYP"/>
    <property type="match status" value="10"/>
</dbReference>
<evidence type="ECO:0000256" key="9">
    <source>
        <dbReference type="SAM" id="MobiDB-lite"/>
    </source>
</evidence>
<keyword evidence="6" id="KW-0677">Repeat</keyword>
<feature type="compositionally biased region" description="Polar residues" evidence="9">
    <location>
        <begin position="449"/>
        <end position="469"/>
    </location>
</feature>
<comment type="subcellular location">
    <subcellularLocation>
        <location evidence="1">Cell membrane</location>
    </subcellularLocation>
</comment>
<name>C3XWM8_BRAFL</name>
<organism>
    <name type="scientific">Branchiostoma floridae</name>
    <name type="common">Florida lancelet</name>
    <name type="synonym">Amphioxus</name>
    <dbReference type="NCBI Taxonomy" id="7739"/>
    <lineage>
        <taxon>Eukaryota</taxon>
        <taxon>Metazoa</taxon>
        <taxon>Chordata</taxon>
        <taxon>Cephalochordata</taxon>
        <taxon>Leptocardii</taxon>
        <taxon>Amphioxiformes</taxon>
        <taxon>Branchiostomatidae</taxon>
        <taxon>Branchiostoma</taxon>
    </lineage>
</organism>
<reference evidence="13" key="1">
    <citation type="journal article" date="2008" name="Nature">
        <title>The amphioxus genome and the evolution of the chordate karyotype.</title>
        <authorList>
            <consortium name="US DOE Joint Genome Institute (JGI-PGF)"/>
            <person name="Putnam N.H."/>
            <person name="Butts T."/>
            <person name="Ferrier D.E.K."/>
            <person name="Furlong R.F."/>
            <person name="Hellsten U."/>
            <person name="Kawashima T."/>
            <person name="Robinson-Rechavi M."/>
            <person name="Shoguchi E."/>
            <person name="Terry A."/>
            <person name="Yu J.-K."/>
            <person name="Benito-Gutierrez E.L."/>
            <person name="Dubchak I."/>
            <person name="Garcia-Fernandez J."/>
            <person name="Gibson-Brown J.J."/>
            <person name="Grigoriev I.V."/>
            <person name="Horton A.C."/>
            <person name="de Jong P.J."/>
            <person name="Jurka J."/>
            <person name="Kapitonov V.V."/>
            <person name="Kohara Y."/>
            <person name="Kuroki Y."/>
            <person name="Lindquist E."/>
            <person name="Lucas S."/>
            <person name="Osoegawa K."/>
            <person name="Pennacchio L.A."/>
            <person name="Salamov A.A."/>
            <person name="Satou Y."/>
            <person name="Sauka-Spengler T."/>
            <person name="Schmutz J."/>
            <person name="Shin-I T."/>
            <person name="Toyoda A."/>
            <person name="Bronner-Fraser M."/>
            <person name="Fujiyama A."/>
            <person name="Holland L.Z."/>
            <person name="Holland P.W.H."/>
            <person name="Satoh N."/>
            <person name="Rokhsar D.S."/>
        </authorList>
    </citation>
    <scope>NUCLEOTIDE SEQUENCE [LARGE SCALE GENOMIC DNA]</scope>
    <source>
        <strain evidence="13">S238N-H82</strain>
        <tissue evidence="13">Testes</tissue>
    </source>
</reference>
<evidence type="ECO:0000256" key="7">
    <source>
        <dbReference type="ARBA" id="ARBA00022989"/>
    </source>
</evidence>
<feature type="domain" description="LRRCT" evidence="12">
    <location>
        <begin position="322"/>
        <end position="371"/>
    </location>
</feature>
<dbReference type="SMART" id="SM00082">
    <property type="entry name" value="LRRCT"/>
    <property type="match status" value="1"/>
</dbReference>
<evidence type="ECO:0000256" key="11">
    <source>
        <dbReference type="SAM" id="SignalP"/>
    </source>
</evidence>
<dbReference type="PANTHER" id="PTHR24369">
    <property type="entry name" value="ANTIGEN BSP, PUTATIVE-RELATED"/>
    <property type="match status" value="1"/>
</dbReference>
<dbReference type="InterPro" id="IPR003591">
    <property type="entry name" value="Leu-rich_rpt_typical-subtyp"/>
</dbReference>
<feature type="region of interest" description="Disordered" evidence="9">
    <location>
        <begin position="439"/>
        <end position="470"/>
    </location>
</feature>
<dbReference type="InterPro" id="IPR032675">
    <property type="entry name" value="LRR_dom_sf"/>
</dbReference>
<evidence type="ECO:0000256" key="4">
    <source>
        <dbReference type="ARBA" id="ARBA00022692"/>
    </source>
</evidence>
<sequence>MGRKLRHLLMFLLIILKEPNMQVDGWWRSSKEAKADRSCAPSSAQKTGRSCAPPRCECRYLGLTRITLNLPASIMELDLGKNQITMIQKGAFANLPQLQKLYLYHNKITMIQEGAFVNIPQLQELNLSYNKITMIQEDTFVNLPKLQVLNLSRNKITMIQEGSFINLTRLQKLYLSNNQITLIQPGTFANLPGLLELWLYNNQITMIQEGAFVNLPQLQKLALSSNQIRIIQKSSFVNLTRLQESDLSFNQITSIQPGAFANLPELRELHLTHNKIKMIQKGTFVNLPQLQKLSLMDNKLSAITPLAFSLLPSNLDIRLVGNPWQCDCKMVPFRLDSTEFPLFKDQITCVEPANLRGQKLAAVSPEELLCPETTTSVLPVDVQVTLKFNNSYTGTTADSTVKNKKDKTRPTIASTLQSNSFHADTQITSNDYYNSTTADLKGKKGKTGATESPTLQTTSEKLESNTSKESVPGFPIPAIYSTAAGSTVGPVEKRAKTRAIISPTLQTTPEKPESDTSKESVSSFPKPVLIGSFCGSIAGIALIGTVILTIWCKRRTKNPPPGSSSGPNSNIALRRLNMTGTVVINGHYYQTGQDQSQTITQSHANTTPVVVASGHDHQYEDIDRHTNLRQGQSQTITDSNTNTVATVMSAHDHQYEDVDNHHNQADQGQSLVNTKPLKVGNLSHDEVLAALKPNPMYVGVGASAKGQTSTEMISGQGQTRQGQSQAIAEHYTNTTAAVVTSGHDHQYIQVDNDHDQTGHCQSQATNESLESRNLSYGTGPTASQQNALYKVVGQYEATNKSIPNSTSNVMTSGHDHRMPVSCLPLHAPIPSSLEHQGINLM</sequence>
<feature type="chain" id="PRO_5002933127" description="LRRCT domain-containing protein" evidence="11">
    <location>
        <begin position="26"/>
        <end position="841"/>
    </location>
</feature>
<dbReference type="eggNOG" id="KOG0619">
    <property type="taxonomic scope" value="Eukaryota"/>
</dbReference>
<feature type="transmembrane region" description="Helical" evidence="10">
    <location>
        <begin position="528"/>
        <end position="551"/>
    </location>
</feature>
<gene>
    <name evidence="13" type="ORF">BRAFLDRAFT_88473</name>
</gene>
<dbReference type="SMART" id="SM00365">
    <property type="entry name" value="LRR_SD22"/>
    <property type="match status" value="8"/>
</dbReference>
<evidence type="ECO:0000256" key="5">
    <source>
        <dbReference type="ARBA" id="ARBA00022729"/>
    </source>
</evidence>